<evidence type="ECO:0000256" key="4">
    <source>
        <dbReference type="ARBA" id="ARBA00023001"/>
    </source>
</evidence>
<feature type="active site" evidence="8">
    <location>
        <position position="558"/>
    </location>
</feature>
<evidence type="ECO:0000256" key="2">
    <source>
        <dbReference type="ARBA" id="ARBA00007072"/>
    </source>
</evidence>
<keyword evidence="5 8" id="KW-0119">Carbohydrate metabolism</keyword>
<keyword evidence="6 8" id="KW-0326">Glycosidase</keyword>
<keyword evidence="10" id="KW-1133">Transmembrane helix</keyword>
<name>A0A067HGA2_CITSI</name>
<evidence type="ECO:0000256" key="8">
    <source>
        <dbReference type="PROSITE-ProRule" id="PRU10060"/>
    </source>
</evidence>
<keyword evidence="10" id="KW-0472">Membrane</keyword>
<evidence type="ECO:0000313" key="12">
    <source>
        <dbReference type="EMBL" id="KDO87072.1"/>
    </source>
</evidence>
<evidence type="ECO:0000313" key="13">
    <source>
        <dbReference type="Proteomes" id="UP000027120"/>
    </source>
</evidence>
<dbReference type="InterPro" id="IPR008928">
    <property type="entry name" value="6-hairpin_glycosidase_sf"/>
</dbReference>
<comment type="similarity">
    <text evidence="2 8 9">Belongs to the glycosyl hydrolase 9 (cellulase E) family.</text>
</comment>
<gene>
    <name evidence="12" type="ORF">CISIN_1g046335mg</name>
</gene>
<dbReference type="Pfam" id="PF00759">
    <property type="entry name" value="Glyco_hydro_9"/>
    <property type="match status" value="1"/>
</dbReference>
<dbReference type="SMR" id="A0A067HGA2"/>
<dbReference type="PROSITE" id="PS00698">
    <property type="entry name" value="GH9_3"/>
    <property type="match status" value="1"/>
</dbReference>
<protein>
    <recommendedName>
        <fullName evidence="9">Endoglucanase</fullName>
        <ecNumber evidence="9">3.2.1.4</ecNumber>
    </recommendedName>
</protein>
<evidence type="ECO:0000256" key="3">
    <source>
        <dbReference type="ARBA" id="ARBA00022801"/>
    </source>
</evidence>
<dbReference type="EC" id="3.2.1.4" evidence="9"/>
<dbReference type="Proteomes" id="UP000027120">
    <property type="component" value="Unassembled WGS sequence"/>
</dbReference>
<dbReference type="STRING" id="2711.A0A067HGA2"/>
<proteinExistence type="inferred from homology"/>
<keyword evidence="10" id="KW-0812">Transmembrane</keyword>
<keyword evidence="3 8" id="KW-0378">Hydrolase</keyword>
<feature type="domain" description="Glycoside hydrolase family 9" evidence="11">
    <location>
        <begin position="102"/>
        <end position="580"/>
    </location>
</feature>
<evidence type="ECO:0000256" key="10">
    <source>
        <dbReference type="SAM" id="Phobius"/>
    </source>
</evidence>
<accession>A0A067HGA2</accession>
<evidence type="ECO:0000259" key="11">
    <source>
        <dbReference type="Pfam" id="PF00759"/>
    </source>
</evidence>
<evidence type="ECO:0000256" key="1">
    <source>
        <dbReference type="ARBA" id="ARBA00000966"/>
    </source>
</evidence>
<organism evidence="12 13">
    <name type="scientific">Citrus sinensis</name>
    <name type="common">Sweet orange</name>
    <name type="synonym">Citrus aurantium var. sinensis</name>
    <dbReference type="NCBI Taxonomy" id="2711"/>
    <lineage>
        <taxon>Eukaryota</taxon>
        <taxon>Viridiplantae</taxon>
        <taxon>Streptophyta</taxon>
        <taxon>Embryophyta</taxon>
        <taxon>Tracheophyta</taxon>
        <taxon>Spermatophyta</taxon>
        <taxon>Magnoliopsida</taxon>
        <taxon>eudicotyledons</taxon>
        <taxon>Gunneridae</taxon>
        <taxon>Pentapetalae</taxon>
        <taxon>rosids</taxon>
        <taxon>malvids</taxon>
        <taxon>Sapindales</taxon>
        <taxon>Rutaceae</taxon>
        <taxon>Aurantioideae</taxon>
        <taxon>Citrus</taxon>
    </lineage>
</organism>
<dbReference type="GO" id="GO:0030245">
    <property type="term" value="P:cellulose catabolic process"/>
    <property type="evidence" value="ECO:0007669"/>
    <property type="project" value="UniProtKB-KW"/>
</dbReference>
<dbReference type="Gene3D" id="1.50.10.10">
    <property type="match status" value="1"/>
</dbReference>
<sequence>MAERNNMWGGSFEIRAAEDEDGECNNDGAASTALEEEVKQSWLLRPDIERERTRKKKKKKFIINGMMVRTLAVLAAVVIIILIVVVTCRRRRHHPIPGPDNYTLALPLSLMFFDAQRCTSLFLHASNIYNNVSWRGNSCLQDGQKTFINNLVGGYYDAGDAIKLSFPTSFAMTMLSWSALEYSTKYEANGELDHVKDIIKWGTDYLLKTFNSSADSINMIASQVGGGDPSSKDTDPHDLNCWMRPEDIDNNDPRPVYKCYNCPALAAEMAAALAAASIVFKDNQDYSIKLVHGAKILFQFATKRQGGDYAGKPDAPSVYYNSTGFWDEFVWAGAWLYCATGDSSYLQLVTTPALAKHADAFWGGPHHSVLSWNSKYVGAQLLLTRMRLFLRYGYPYEEMLRTFQNQVEETVCSYLPNFLSFKRTNGGLIQLNHARPQPLQYIVNAVFFTTLYMDYLEASEIPGCFCGPQFYTRTAFRSFAKTQMDYILGKNPQNMSYIVGFGTRFPQHVLHRGASIPRNNIKYNCQGGRKWRDSAKPNPNVIIGAMVGGPDQNDGFLDSRSNYNYTEPTIAGNAGLVAALVALSGEKTAQIDRNTLFYAIPPPLTPQPPQPAT</sequence>
<evidence type="ECO:0000256" key="5">
    <source>
        <dbReference type="ARBA" id="ARBA00023277"/>
    </source>
</evidence>
<feature type="transmembrane region" description="Helical" evidence="10">
    <location>
        <begin position="61"/>
        <end position="86"/>
    </location>
</feature>
<dbReference type="PANTHER" id="PTHR22298">
    <property type="entry name" value="ENDO-1,4-BETA-GLUCANASE"/>
    <property type="match status" value="1"/>
</dbReference>
<keyword evidence="7 8" id="KW-0624">Polysaccharide degradation</keyword>
<keyword evidence="13" id="KW-1185">Reference proteome</keyword>
<dbReference type="FunFam" id="1.50.10.10:FF:000020">
    <property type="entry name" value="Endoglucanase"/>
    <property type="match status" value="1"/>
</dbReference>
<evidence type="ECO:0000256" key="6">
    <source>
        <dbReference type="ARBA" id="ARBA00023295"/>
    </source>
</evidence>
<feature type="active site" evidence="8">
    <location>
        <position position="567"/>
    </location>
</feature>
<evidence type="ECO:0000256" key="7">
    <source>
        <dbReference type="ARBA" id="ARBA00023326"/>
    </source>
</evidence>
<evidence type="ECO:0000256" key="9">
    <source>
        <dbReference type="RuleBase" id="RU361166"/>
    </source>
</evidence>
<dbReference type="InterPro" id="IPR033126">
    <property type="entry name" value="Glyco_hydro_9_Asp/Glu_AS"/>
</dbReference>
<comment type="catalytic activity">
    <reaction evidence="1 9">
        <text>Endohydrolysis of (1-&gt;4)-beta-D-glucosidic linkages in cellulose, lichenin and cereal beta-D-glucans.</text>
        <dbReference type="EC" id="3.2.1.4"/>
    </reaction>
</comment>
<dbReference type="InterPro" id="IPR012341">
    <property type="entry name" value="6hp_glycosidase-like_sf"/>
</dbReference>
<dbReference type="AlphaFoldDB" id="A0A067HGA2"/>
<dbReference type="EMBL" id="KK784873">
    <property type="protein sequence ID" value="KDO87072.1"/>
    <property type="molecule type" value="Genomic_DNA"/>
</dbReference>
<dbReference type="eggNOG" id="ENOG502QUUK">
    <property type="taxonomic scope" value="Eukaryota"/>
</dbReference>
<dbReference type="InterPro" id="IPR001701">
    <property type="entry name" value="Glyco_hydro_9"/>
</dbReference>
<dbReference type="SUPFAM" id="SSF48208">
    <property type="entry name" value="Six-hairpin glycosidases"/>
    <property type="match status" value="1"/>
</dbReference>
<keyword evidence="4 9" id="KW-0136">Cellulose degradation</keyword>
<dbReference type="GO" id="GO:0008810">
    <property type="term" value="F:cellulase activity"/>
    <property type="evidence" value="ECO:0007669"/>
    <property type="project" value="UniProtKB-EC"/>
</dbReference>
<dbReference type="PaxDb" id="2711-XP_006480121.1"/>
<reference evidence="12 13" key="1">
    <citation type="submission" date="2014-04" db="EMBL/GenBank/DDBJ databases">
        <authorList>
            <consortium name="International Citrus Genome Consortium"/>
            <person name="Gmitter F."/>
            <person name="Chen C."/>
            <person name="Farmerie W."/>
            <person name="Harkins T."/>
            <person name="Desany B."/>
            <person name="Mohiuddin M."/>
            <person name="Kodira C."/>
            <person name="Borodovsky M."/>
            <person name="Lomsadze A."/>
            <person name="Burns P."/>
            <person name="Jenkins J."/>
            <person name="Prochnik S."/>
            <person name="Shu S."/>
            <person name="Chapman J."/>
            <person name="Pitluck S."/>
            <person name="Schmutz J."/>
            <person name="Rokhsar D."/>
        </authorList>
    </citation>
    <scope>NUCLEOTIDE SEQUENCE</scope>
</reference>